<evidence type="ECO:0000256" key="1">
    <source>
        <dbReference type="ARBA" id="ARBA00004581"/>
    </source>
</evidence>
<accession>A0A2P5YLL5</accession>
<keyword evidence="4" id="KW-0602">Photosynthesis</keyword>
<dbReference type="GO" id="GO:0009523">
    <property type="term" value="C:photosystem II"/>
    <property type="evidence" value="ECO:0007669"/>
    <property type="project" value="UniProtKB-KW"/>
</dbReference>
<protein>
    <recommendedName>
        <fullName evidence="9">PSII 6.1 kDa protein</fullName>
    </recommendedName>
</protein>
<evidence type="ECO:0000256" key="8">
    <source>
        <dbReference type="ARBA" id="ARBA00023276"/>
    </source>
</evidence>
<evidence type="ECO:0000313" key="12">
    <source>
        <dbReference type="Proteomes" id="UP000239757"/>
    </source>
</evidence>
<evidence type="ECO:0000256" key="10">
    <source>
        <dbReference type="SAM" id="Phobius"/>
    </source>
</evidence>
<sequence>MGMSASLLAAVCATTISSPAMGLMDDRMSTKETGLLFGMSSNLLRWILLGLFSLIWTLYIVYTSFIDEDEGSKLSL</sequence>
<keyword evidence="6" id="KW-0793">Thylakoid</keyword>
<dbReference type="EMBL" id="KZ663025">
    <property type="protein sequence ID" value="PPS16484.1"/>
    <property type="molecule type" value="Genomic_DNA"/>
</dbReference>
<reference evidence="11 12" key="1">
    <citation type="submission" date="2015-01" db="EMBL/GenBank/DDBJ databases">
        <title>Genome of allotetraploid Gossypium barbadense reveals genomic plasticity and fiber elongation in cotton evolution.</title>
        <authorList>
            <person name="Chen X."/>
            <person name="Liu X."/>
            <person name="Zhao B."/>
            <person name="Zheng H."/>
            <person name="Hu Y."/>
            <person name="Lu G."/>
            <person name="Yang C."/>
            <person name="Chen J."/>
            <person name="Shan C."/>
            <person name="Zhang L."/>
            <person name="Zhou Y."/>
            <person name="Wang L."/>
            <person name="Guo W."/>
            <person name="Bai Y."/>
            <person name="Ruan J."/>
            <person name="Shangguan X."/>
            <person name="Mao Y."/>
            <person name="Jiang J."/>
            <person name="Zhu Y."/>
            <person name="Lei J."/>
            <person name="Kang H."/>
            <person name="Chen S."/>
            <person name="He X."/>
            <person name="Wang R."/>
            <person name="Wang Y."/>
            <person name="Chen J."/>
            <person name="Wang L."/>
            <person name="Yu S."/>
            <person name="Wang B."/>
            <person name="Wei J."/>
            <person name="Song S."/>
            <person name="Lu X."/>
            <person name="Gao Z."/>
            <person name="Gu W."/>
            <person name="Deng X."/>
            <person name="Ma D."/>
            <person name="Wang S."/>
            <person name="Liang W."/>
            <person name="Fang L."/>
            <person name="Cai C."/>
            <person name="Zhu X."/>
            <person name="Zhou B."/>
            <person name="Zhang Y."/>
            <person name="Chen Z."/>
            <person name="Xu S."/>
            <person name="Zhu R."/>
            <person name="Wang S."/>
            <person name="Zhang T."/>
            <person name="Zhao G."/>
        </authorList>
    </citation>
    <scope>NUCLEOTIDE SEQUENCE [LARGE SCALE GENOMIC DNA]</scope>
    <source>
        <strain evidence="12">cv. Xinhai21</strain>
        <tissue evidence="11">Leaf</tissue>
    </source>
</reference>
<proteinExistence type="inferred from homology"/>
<evidence type="ECO:0000256" key="3">
    <source>
        <dbReference type="ARBA" id="ARBA00022528"/>
    </source>
</evidence>
<dbReference type="Proteomes" id="UP000239757">
    <property type="component" value="Unassembled WGS sequence"/>
</dbReference>
<evidence type="ECO:0000256" key="9">
    <source>
        <dbReference type="ARBA" id="ARBA00031756"/>
    </source>
</evidence>
<keyword evidence="10" id="KW-1133">Transmembrane helix</keyword>
<organism evidence="11 12">
    <name type="scientific">Gossypium barbadense</name>
    <name type="common">Sea Island cotton</name>
    <name type="synonym">Hibiscus barbadensis</name>
    <dbReference type="NCBI Taxonomy" id="3634"/>
    <lineage>
        <taxon>Eukaryota</taxon>
        <taxon>Viridiplantae</taxon>
        <taxon>Streptophyta</taxon>
        <taxon>Embryophyta</taxon>
        <taxon>Tracheophyta</taxon>
        <taxon>Spermatophyta</taxon>
        <taxon>Magnoliopsida</taxon>
        <taxon>eudicotyledons</taxon>
        <taxon>Gunneridae</taxon>
        <taxon>Pentapetalae</taxon>
        <taxon>rosids</taxon>
        <taxon>malvids</taxon>
        <taxon>Malvales</taxon>
        <taxon>Malvaceae</taxon>
        <taxon>Malvoideae</taxon>
        <taxon>Gossypium</taxon>
    </lineage>
</organism>
<keyword evidence="10" id="KW-0812">Transmembrane</keyword>
<dbReference type="OrthoDB" id="2017665at2759"/>
<keyword evidence="3" id="KW-0150">Chloroplast</keyword>
<gene>
    <name evidence="11" type="ORF">GOBAR_AA04078</name>
</gene>
<keyword evidence="5" id="KW-0934">Plastid</keyword>
<dbReference type="PANTHER" id="PTHR34552">
    <property type="entry name" value="PHOTOSYSTEM II REACTION CENTER W PROTEIN, CHLOROPLASTIC"/>
    <property type="match status" value="1"/>
</dbReference>
<evidence type="ECO:0000256" key="4">
    <source>
        <dbReference type="ARBA" id="ARBA00022531"/>
    </source>
</evidence>
<name>A0A2P5YLL5_GOSBA</name>
<comment type="subcellular location">
    <subcellularLocation>
        <location evidence="1">Plastid</location>
        <location evidence="1">Chloroplast thylakoid membrane</location>
        <topology evidence="1">Single-pass membrane protein</topology>
    </subcellularLocation>
</comment>
<dbReference type="GO" id="GO:0009535">
    <property type="term" value="C:chloroplast thylakoid membrane"/>
    <property type="evidence" value="ECO:0007669"/>
    <property type="project" value="UniProtKB-SubCell"/>
</dbReference>
<evidence type="ECO:0000256" key="6">
    <source>
        <dbReference type="ARBA" id="ARBA00023078"/>
    </source>
</evidence>
<evidence type="ECO:0000313" key="11">
    <source>
        <dbReference type="EMBL" id="PPS16484.1"/>
    </source>
</evidence>
<evidence type="ECO:0000256" key="7">
    <source>
        <dbReference type="ARBA" id="ARBA00023136"/>
    </source>
</evidence>
<dbReference type="Pfam" id="PF07123">
    <property type="entry name" value="PsbW"/>
    <property type="match status" value="1"/>
</dbReference>
<evidence type="ECO:0000256" key="5">
    <source>
        <dbReference type="ARBA" id="ARBA00022640"/>
    </source>
</evidence>
<keyword evidence="7 10" id="KW-0472">Membrane</keyword>
<dbReference type="AlphaFoldDB" id="A0A2P5YLL5"/>
<keyword evidence="8" id="KW-0604">Photosystem II</keyword>
<dbReference type="GO" id="GO:0015979">
    <property type="term" value="P:photosynthesis"/>
    <property type="evidence" value="ECO:0007669"/>
    <property type="project" value="UniProtKB-KW"/>
</dbReference>
<evidence type="ECO:0000256" key="2">
    <source>
        <dbReference type="ARBA" id="ARBA00010395"/>
    </source>
</evidence>
<feature type="transmembrane region" description="Helical" evidence="10">
    <location>
        <begin position="46"/>
        <end position="66"/>
    </location>
</feature>
<comment type="similarity">
    <text evidence="2">Belongs to the psbW family.</text>
</comment>
<dbReference type="GO" id="GO:0042549">
    <property type="term" value="P:photosystem II stabilization"/>
    <property type="evidence" value="ECO:0007669"/>
    <property type="project" value="TreeGrafter"/>
</dbReference>
<dbReference type="InterPro" id="IPR009806">
    <property type="entry name" value="PSII_PsbW_class2"/>
</dbReference>
<dbReference type="PANTHER" id="PTHR34552:SF1">
    <property type="entry name" value="PHOTOSYSTEM II REACTION CENTER W PROTEIN, CHLOROPLASTIC"/>
    <property type="match status" value="1"/>
</dbReference>